<proteinExistence type="inferred from homology"/>
<evidence type="ECO:0000256" key="8">
    <source>
        <dbReference type="ARBA" id="ARBA00023136"/>
    </source>
</evidence>
<dbReference type="GO" id="GO:0005886">
    <property type="term" value="C:plasma membrane"/>
    <property type="evidence" value="ECO:0007669"/>
    <property type="project" value="UniProtKB-SubCell"/>
</dbReference>
<evidence type="ECO:0000313" key="11">
    <source>
        <dbReference type="Proteomes" id="UP000177876"/>
    </source>
</evidence>
<evidence type="ECO:0000256" key="5">
    <source>
        <dbReference type="ARBA" id="ARBA00022967"/>
    </source>
</evidence>
<evidence type="ECO:0000256" key="2">
    <source>
        <dbReference type="ARBA" id="ARBA00022448"/>
    </source>
</evidence>
<feature type="site" description="Determinant of potassium dependence" evidence="9">
    <location>
        <position position="495"/>
    </location>
</feature>
<comment type="subunit">
    <text evidence="9">Homodimer.</text>
</comment>
<comment type="catalytic activity">
    <reaction evidence="9">
        <text>Na(+)(in) + diphosphate + H2O = Na(+)(out) + 2 phosphate + H(+)</text>
        <dbReference type="Rhea" id="RHEA:57884"/>
        <dbReference type="ChEBI" id="CHEBI:15377"/>
        <dbReference type="ChEBI" id="CHEBI:15378"/>
        <dbReference type="ChEBI" id="CHEBI:29101"/>
        <dbReference type="ChEBI" id="CHEBI:33019"/>
        <dbReference type="ChEBI" id="CHEBI:43474"/>
        <dbReference type="EC" id="7.2.3.1"/>
    </reaction>
</comment>
<feature type="transmembrane region" description="Helical" evidence="9">
    <location>
        <begin position="312"/>
        <end position="335"/>
    </location>
</feature>
<dbReference type="GO" id="GO:0000287">
    <property type="term" value="F:magnesium ion binding"/>
    <property type="evidence" value="ECO:0007669"/>
    <property type="project" value="UniProtKB-UniRule"/>
</dbReference>
<dbReference type="PANTHER" id="PTHR31998">
    <property type="entry name" value="K(+)-INSENSITIVE PYROPHOSPHATE-ENERGIZED PROTON PUMP"/>
    <property type="match status" value="1"/>
</dbReference>
<dbReference type="GO" id="GO:0004427">
    <property type="term" value="F:inorganic diphosphate phosphatase activity"/>
    <property type="evidence" value="ECO:0007669"/>
    <property type="project" value="UniProtKB-UniRule"/>
</dbReference>
<dbReference type="GO" id="GO:0006814">
    <property type="term" value="P:sodium ion transport"/>
    <property type="evidence" value="ECO:0007669"/>
    <property type="project" value="UniProtKB-UniRule"/>
</dbReference>
<dbReference type="Pfam" id="PF03030">
    <property type="entry name" value="H_PPase"/>
    <property type="match status" value="1"/>
</dbReference>
<comment type="function">
    <text evidence="9">Sodium pump that utilizes the energy of pyrophosphate hydrolysis as the driving force for Na(+) movement across the membrane.</text>
</comment>
<organism evidence="10 11">
    <name type="scientific">Candidatus Solincola sediminis</name>
    <dbReference type="NCBI Taxonomy" id="1797199"/>
    <lineage>
        <taxon>Bacteria</taxon>
        <taxon>Bacillati</taxon>
        <taxon>Actinomycetota</taxon>
        <taxon>Candidatus Geothermincolia</taxon>
        <taxon>Candidatus Geothermincolales</taxon>
        <taxon>Candidatus Geothermincolaceae</taxon>
        <taxon>Candidatus Solincola</taxon>
    </lineage>
</organism>
<feature type="transmembrane region" description="Helical" evidence="9">
    <location>
        <begin position="128"/>
        <end position="155"/>
    </location>
</feature>
<feature type="transmembrane region" description="Helical" evidence="9">
    <location>
        <begin position="534"/>
        <end position="559"/>
    </location>
</feature>
<feature type="transmembrane region" description="Helical" evidence="9">
    <location>
        <begin position="496"/>
        <end position="514"/>
    </location>
</feature>
<dbReference type="GO" id="GO:0012505">
    <property type="term" value="C:endomembrane system"/>
    <property type="evidence" value="ECO:0007669"/>
    <property type="project" value="UniProtKB-SubCell"/>
</dbReference>
<keyword evidence="4 9" id="KW-0460">Magnesium</keyword>
<comment type="similarity">
    <text evidence="9">Belongs to the H(+)-translocating pyrophosphatase (TC 3.A.10) family. K(+)-stimulated subfamily.</text>
</comment>
<feature type="transmembrane region" description="Helical" evidence="9">
    <location>
        <begin position="252"/>
        <end position="273"/>
    </location>
</feature>
<dbReference type="PIRSF" id="PIRSF001265">
    <property type="entry name" value="H+-PPase"/>
    <property type="match status" value="1"/>
</dbReference>
<evidence type="ECO:0000256" key="7">
    <source>
        <dbReference type="ARBA" id="ARBA00023065"/>
    </source>
</evidence>
<feature type="transmembrane region" description="Helical" evidence="9">
    <location>
        <begin position="598"/>
        <end position="619"/>
    </location>
</feature>
<feature type="transmembrane region" description="Helical" evidence="9">
    <location>
        <begin position="175"/>
        <end position="194"/>
    </location>
</feature>
<feature type="transmembrane region" description="Helical" evidence="9">
    <location>
        <begin position="405"/>
        <end position="424"/>
    </location>
</feature>
<feature type="transmembrane region" description="Helical" evidence="9">
    <location>
        <begin position="279"/>
        <end position="300"/>
    </location>
</feature>
<dbReference type="GO" id="GO:0030955">
    <property type="term" value="F:potassium ion binding"/>
    <property type="evidence" value="ECO:0007669"/>
    <property type="project" value="UniProtKB-UniRule"/>
</dbReference>
<name>A0A1F2WQ83_9ACTN</name>
<comment type="cofactor">
    <cofactor evidence="9">
        <name>Mg(2+)</name>
        <dbReference type="ChEBI" id="CHEBI:18420"/>
    </cofactor>
</comment>
<dbReference type="Proteomes" id="UP000177876">
    <property type="component" value="Unassembled WGS sequence"/>
</dbReference>
<dbReference type="NCBIfam" id="NF001960">
    <property type="entry name" value="PRK00733.3-5"/>
    <property type="match status" value="1"/>
</dbReference>
<evidence type="ECO:0000256" key="3">
    <source>
        <dbReference type="ARBA" id="ARBA00022692"/>
    </source>
</evidence>
<keyword evidence="9" id="KW-0915">Sodium</keyword>
<sequence length="710" mass="73271">MENTWPYITLFLGLLGLGSAGFYAWWVLKQDPGDEKMQGISRHIQQGAKAFLRREYSTAIWFLLVVALAMFFFIKSGNLPIGRYQALAYLFGVICSGSIGVIGMYVSTRANSRTTQAAKEGMGPALRLAFRGGSVTGLAVVGIGLFGVSLVYLLMTKWWAPNTILQIVPDLGRNSVPDVIAAFGLGASSIALFARVGGGIFTKAADVGADLVGKVEVGIPEDDPRNPAVIADNVGDNVGDVAGMGADLYESYVGSIVAPVALGAILFAGIAPGQEWKGMVLPLAIAGVGIICSILASFIVRAKTSVHPGRALSFATYGAAILTTIATYFLVTLFLKDTTGIVHPVGFFIGIVAGLFAGMLIGQVSEFYTSDAFPVVKNIAKSSQTGAATNILAGIGSGMASTTGAILLLVGAIAAAFLAGRWAMGGAGAAAGVNGGIYGIALAAIGMLSTTGTVVAVDAYGPIADNAGGIAEMSKQPKEIREITDSLDSAGNTTAAVAKGFAIASAGVTALALFKAFTDAAHVTSIDLSHYQTIIGLFLGAAFPFLFSALAIGAVGKAANKMVEEVRRQFREIPGLLEGREGVEAEYAKCVDISTRSALRYMIAPATIAVLSPILIGLWNAEALAAYLAGVLVVGFLMAIFMANAGGAWDNAKKYIESGNLGGKGTPTHAAAVVGDTVGDPFKDTAGPCMNIMIKVMTVIALVFAPIFIK</sequence>
<feature type="transmembrane region" description="Helical" evidence="9">
    <location>
        <begin position="625"/>
        <end position="645"/>
    </location>
</feature>
<feature type="transmembrane region" description="Helical" evidence="9">
    <location>
        <begin position="86"/>
        <end position="107"/>
    </location>
</feature>
<keyword evidence="9" id="KW-0739">Sodium transport</keyword>
<accession>A0A1F2WQ83</accession>
<feature type="transmembrane region" description="Helical" evidence="9">
    <location>
        <begin position="6"/>
        <end position="28"/>
    </location>
</feature>
<evidence type="ECO:0000256" key="1">
    <source>
        <dbReference type="ARBA" id="ARBA00004127"/>
    </source>
</evidence>
<evidence type="ECO:0000313" key="10">
    <source>
        <dbReference type="EMBL" id="OFW58960.1"/>
    </source>
</evidence>
<feature type="transmembrane region" description="Helical" evidence="9">
    <location>
        <begin position="341"/>
        <end position="361"/>
    </location>
</feature>
<comment type="caution">
    <text evidence="10">The sequence shown here is derived from an EMBL/GenBank/DDBJ whole genome shotgun (WGS) entry which is preliminary data.</text>
</comment>
<protein>
    <recommendedName>
        <fullName evidence="9">Putative K(+)-stimulated pyrophosphate-energized sodium pump</fullName>
        <ecNumber evidence="9">7.2.3.1</ecNumber>
    </recommendedName>
    <alternativeName>
        <fullName evidence="9">Membrane-bound sodium-translocating pyrophosphatase</fullName>
    </alternativeName>
    <alternativeName>
        <fullName evidence="9">Pyrophosphate-energized inorganic pyrophosphatase</fullName>
        <shortName evidence="9">Na(+)-PPase</shortName>
    </alternativeName>
</protein>
<comment type="subcellular location">
    <subcellularLocation>
        <location evidence="9">Cell membrane</location>
        <topology evidence="9">Multi-pass membrane protein</topology>
    </subcellularLocation>
    <subcellularLocation>
        <location evidence="1">Endomembrane system</location>
        <topology evidence="1">Multi-pass membrane protein</topology>
    </subcellularLocation>
</comment>
<keyword evidence="8 9" id="KW-0472">Membrane</keyword>
<feature type="transmembrane region" description="Helical" evidence="9">
    <location>
        <begin position="56"/>
        <end position="74"/>
    </location>
</feature>
<keyword evidence="5 9" id="KW-1278">Translocase</keyword>
<feature type="transmembrane region" description="Helical" evidence="9">
    <location>
        <begin position="436"/>
        <end position="457"/>
    </location>
</feature>
<reference evidence="10 11" key="1">
    <citation type="journal article" date="2016" name="Nat. Commun.">
        <title>Thousands of microbial genomes shed light on interconnected biogeochemical processes in an aquifer system.</title>
        <authorList>
            <person name="Anantharaman K."/>
            <person name="Brown C.T."/>
            <person name="Hug L.A."/>
            <person name="Sharon I."/>
            <person name="Castelle C.J."/>
            <person name="Probst A.J."/>
            <person name="Thomas B.C."/>
            <person name="Singh A."/>
            <person name="Wilkins M.J."/>
            <person name="Karaoz U."/>
            <person name="Brodie E.L."/>
            <person name="Williams K.H."/>
            <person name="Hubbard S.S."/>
            <person name="Banfield J.F."/>
        </authorList>
    </citation>
    <scope>NUCLEOTIDE SEQUENCE [LARGE SCALE GENOMIC DNA]</scope>
</reference>
<feature type="transmembrane region" description="Helical" evidence="9">
    <location>
        <begin position="692"/>
        <end position="709"/>
    </location>
</feature>
<dbReference type="HAMAP" id="MF_01129">
    <property type="entry name" value="PPase_energized_pump"/>
    <property type="match status" value="1"/>
</dbReference>
<keyword evidence="7 9" id="KW-0406">Ion transport</keyword>
<dbReference type="AlphaFoldDB" id="A0A1F2WQ83"/>
<keyword evidence="3 9" id="KW-0812">Transmembrane</keyword>
<evidence type="ECO:0000256" key="4">
    <source>
        <dbReference type="ARBA" id="ARBA00022842"/>
    </source>
</evidence>
<dbReference type="NCBIfam" id="TIGR01104">
    <property type="entry name" value="V_PPase"/>
    <property type="match status" value="1"/>
</dbReference>
<comment type="caution">
    <text evidence="9">Lacks conserved residue(s) required for the propagation of feature annotation.</text>
</comment>
<dbReference type="EMBL" id="MELK01000019">
    <property type="protein sequence ID" value="OFW58960.1"/>
    <property type="molecule type" value="Genomic_DNA"/>
</dbReference>
<evidence type="ECO:0000256" key="9">
    <source>
        <dbReference type="HAMAP-Rule" id="MF_01129"/>
    </source>
</evidence>
<keyword evidence="6 9" id="KW-1133">Transmembrane helix</keyword>
<gene>
    <name evidence="9" type="primary">hppA</name>
    <name evidence="10" type="ORF">A2Y75_00265</name>
</gene>
<dbReference type="GO" id="GO:0009678">
    <property type="term" value="F:diphosphate hydrolysis-driven proton transmembrane transporter activity"/>
    <property type="evidence" value="ECO:0007669"/>
    <property type="project" value="UniProtKB-UniRule"/>
</dbReference>
<comment type="activity regulation">
    <text evidence="9">Requires K(+) for maximal activity.</text>
</comment>
<keyword evidence="9" id="KW-1003">Cell membrane</keyword>
<dbReference type="STRING" id="1797197.A2Y75_00265"/>
<dbReference type="InterPro" id="IPR004131">
    <property type="entry name" value="PPase-energised_H-pump"/>
</dbReference>
<evidence type="ECO:0000256" key="6">
    <source>
        <dbReference type="ARBA" id="ARBA00022989"/>
    </source>
</evidence>
<keyword evidence="2 9" id="KW-0813">Transport</keyword>
<dbReference type="EC" id="7.2.3.1" evidence="9"/>
<keyword evidence="9" id="KW-0630">Potassium</keyword>